<dbReference type="Gene3D" id="3.10.129.10">
    <property type="entry name" value="Hotdog Thioesterase"/>
    <property type="match status" value="1"/>
</dbReference>
<dbReference type="EMBL" id="FOGV01000018">
    <property type="protein sequence ID" value="SES16706.1"/>
    <property type="molecule type" value="Genomic_DNA"/>
</dbReference>
<sequence length="159" mass="17898">MFQKMRKLGKTIDEVTVGEVHRAEKTIEDKELLLYLGLSDDANPVYIQHDYTARTPYKKPIVPHLMLTGIVSSEISAHLPGPGSAVLSHSLEFPNPLYHYASVDVILRVEEVNKEGEFIVLSVYGSDDDGRTVLEGSLRVRPAYPWKPVTKDAENFENF</sequence>
<keyword evidence="2" id="KW-1185">Reference proteome</keyword>
<dbReference type="AlphaFoldDB" id="A0A1H9V4Q8"/>
<dbReference type="GO" id="GO:0006633">
    <property type="term" value="P:fatty acid biosynthetic process"/>
    <property type="evidence" value="ECO:0007669"/>
    <property type="project" value="TreeGrafter"/>
</dbReference>
<dbReference type="OrthoDB" id="2691304at2"/>
<dbReference type="InterPro" id="IPR029069">
    <property type="entry name" value="HotDog_dom_sf"/>
</dbReference>
<comment type="caution">
    <text evidence="1">The sequence shown here is derived from an EMBL/GenBank/DDBJ whole genome shotgun (WGS) entry which is preliminary data.</text>
</comment>
<dbReference type="SUPFAM" id="SSF54637">
    <property type="entry name" value="Thioesterase/thiol ester dehydrase-isomerase"/>
    <property type="match status" value="1"/>
</dbReference>
<dbReference type="GO" id="GO:0019171">
    <property type="term" value="F:(3R)-hydroxyacyl-[acyl-carrier-protein] dehydratase activity"/>
    <property type="evidence" value="ECO:0007669"/>
    <property type="project" value="TreeGrafter"/>
</dbReference>
<dbReference type="Proteomes" id="UP000199318">
    <property type="component" value="Unassembled WGS sequence"/>
</dbReference>
<name>A0A1H9V4Q8_9BACI</name>
<dbReference type="PANTHER" id="PTHR43437:SF3">
    <property type="entry name" value="HYDROXYACYL-THIOESTER DEHYDRATASE TYPE 2, MITOCHONDRIAL"/>
    <property type="match status" value="1"/>
</dbReference>
<reference evidence="2" key="1">
    <citation type="submission" date="2016-10" db="EMBL/GenBank/DDBJ databases">
        <authorList>
            <person name="de Groot N.N."/>
        </authorList>
    </citation>
    <scope>NUCLEOTIDE SEQUENCE [LARGE SCALE GENOMIC DNA]</scope>
    <source>
        <strain evidence="2">10nlg</strain>
    </source>
</reference>
<protein>
    <submittedName>
        <fullName evidence="1">Acyl dehydratase</fullName>
    </submittedName>
</protein>
<dbReference type="PANTHER" id="PTHR43437">
    <property type="entry name" value="HYDROXYACYL-THIOESTER DEHYDRATASE TYPE 2, MITOCHONDRIAL-RELATED"/>
    <property type="match status" value="1"/>
</dbReference>
<accession>A0A1H9V4Q8</accession>
<evidence type="ECO:0000313" key="1">
    <source>
        <dbReference type="EMBL" id="SES16706.1"/>
    </source>
</evidence>
<organism evidence="1 2">
    <name type="scientific">Salisediminibacterium halotolerans</name>
    <dbReference type="NCBI Taxonomy" id="517425"/>
    <lineage>
        <taxon>Bacteria</taxon>
        <taxon>Bacillati</taxon>
        <taxon>Bacillota</taxon>
        <taxon>Bacilli</taxon>
        <taxon>Bacillales</taxon>
        <taxon>Bacillaceae</taxon>
        <taxon>Salisediminibacterium</taxon>
    </lineage>
</organism>
<proteinExistence type="predicted"/>
<dbReference type="RefSeq" id="WP_093073447.1">
    <property type="nucleotide sequence ID" value="NZ_FOGV01000018.1"/>
</dbReference>
<dbReference type="STRING" id="1464123.SAMN05444126_1181"/>
<dbReference type="InterPro" id="IPR050965">
    <property type="entry name" value="UPF0336/Enoyl-CoA_hydratase"/>
</dbReference>
<gene>
    <name evidence="1" type="ORF">SAMN05444126_1181</name>
</gene>
<evidence type="ECO:0000313" key="2">
    <source>
        <dbReference type="Proteomes" id="UP000199318"/>
    </source>
</evidence>